<evidence type="ECO:0000256" key="1">
    <source>
        <dbReference type="SAM" id="MobiDB-lite"/>
    </source>
</evidence>
<accession>A0A6A5KWK3</accession>
<protein>
    <submittedName>
        <fullName evidence="2">Uncharacterized protein</fullName>
    </submittedName>
</protein>
<reference evidence="2" key="1">
    <citation type="submission" date="2020-01" db="EMBL/GenBank/DDBJ databases">
        <authorList>
            <consortium name="DOE Joint Genome Institute"/>
            <person name="Haridas S."/>
            <person name="Albert R."/>
            <person name="Binder M."/>
            <person name="Bloem J."/>
            <person name="Labutti K."/>
            <person name="Salamov A."/>
            <person name="Andreopoulos B."/>
            <person name="Baker S.E."/>
            <person name="Barry K."/>
            <person name="Bills G."/>
            <person name="Bluhm B.H."/>
            <person name="Cannon C."/>
            <person name="Castanera R."/>
            <person name="Culley D.E."/>
            <person name="Daum C."/>
            <person name="Ezra D."/>
            <person name="Gonzalez J.B."/>
            <person name="Henrissat B."/>
            <person name="Kuo A."/>
            <person name="Liang C."/>
            <person name="Lipzen A."/>
            <person name="Lutzoni F."/>
            <person name="Magnuson J."/>
            <person name="Mondo S."/>
            <person name="Nolan M."/>
            <person name="Ohm R."/>
            <person name="Pangilinan J."/>
            <person name="Park H.-J."/>
            <person name="Ramirez L."/>
            <person name="Alfaro M."/>
            <person name="Sun H."/>
            <person name="Tritt A."/>
            <person name="Yoshinaga Y."/>
            <person name="Zwiers L.-H."/>
            <person name="Turgeon B.G."/>
            <person name="Goodwin S.B."/>
            <person name="Spatafora J.W."/>
            <person name="Crous P.W."/>
            <person name="Grigoriev I.V."/>
        </authorList>
    </citation>
    <scope>NUCLEOTIDE SEQUENCE</scope>
    <source>
        <strain evidence="2">P77</strain>
    </source>
</reference>
<organism evidence="2 3">
    <name type="scientific">Decorospora gaudefroyi</name>
    <dbReference type="NCBI Taxonomy" id="184978"/>
    <lineage>
        <taxon>Eukaryota</taxon>
        <taxon>Fungi</taxon>
        <taxon>Dikarya</taxon>
        <taxon>Ascomycota</taxon>
        <taxon>Pezizomycotina</taxon>
        <taxon>Dothideomycetes</taxon>
        <taxon>Pleosporomycetidae</taxon>
        <taxon>Pleosporales</taxon>
        <taxon>Pleosporineae</taxon>
        <taxon>Pleosporaceae</taxon>
        <taxon>Decorospora</taxon>
    </lineage>
</organism>
<dbReference type="OrthoDB" id="3788028at2759"/>
<gene>
    <name evidence="2" type="ORF">BDW02DRAFT_563893</name>
</gene>
<dbReference type="Proteomes" id="UP000800040">
    <property type="component" value="Unassembled WGS sequence"/>
</dbReference>
<evidence type="ECO:0000313" key="2">
    <source>
        <dbReference type="EMBL" id="KAF1839356.1"/>
    </source>
</evidence>
<feature type="region of interest" description="Disordered" evidence="1">
    <location>
        <begin position="52"/>
        <end position="150"/>
    </location>
</feature>
<dbReference type="AlphaFoldDB" id="A0A6A5KWK3"/>
<evidence type="ECO:0000313" key="3">
    <source>
        <dbReference type="Proteomes" id="UP000800040"/>
    </source>
</evidence>
<keyword evidence="3" id="KW-1185">Reference proteome</keyword>
<feature type="compositionally biased region" description="Basic and acidic residues" evidence="1">
    <location>
        <begin position="104"/>
        <end position="119"/>
    </location>
</feature>
<proteinExistence type="predicted"/>
<feature type="compositionally biased region" description="Polar residues" evidence="1">
    <location>
        <begin position="92"/>
        <end position="103"/>
    </location>
</feature>
<sequence>MPPTPYTNPEEFFTNRFPSSTANAYHNYTLPDFHTMTSLTLRTMRTSLCTSMPRAFSTSRPTFKIMGNNPDSNLPDPSKNSSAAPNAKVRSDTQNTDKQSSASPDEHKSGDDHPAKQPDHQQQPSRTTGIGGETQVQGGKEGLGERGDRH</sequence>
<name>A0A6A5KWK3_9PLEO</name>
<dbReference type="EMBL" id="ML975245">
    <property type="protein sequence ID" value="KAF1839356.1"/>
    <property type="molecule type" value="Genomic_DNA"/>
</dbReference>